<gene>
    <name evidence="3" type="ORF">FHR86_003545</name>
</gene>
<proteinExistence type="predicted"/>
<dbReference type="InterPro" id="IPR002563">
    <property type="entry name" value="Flavin_Rdtase-like_dom"/>
</dbReference>
<evidence type="ECO:0000259" key="2">
    <source>
        <dbReference type="SMART" id="SM00903"/>
    </source>
</evidence>
<dbReference type="Pfam" id="PF01613">
    <property type="entry name" value="Flavin_Reduct"/>
    <property type="match status" value="1"/>
</dbReference>
<evidence type="ECO:0000313" key="3">
    <source>
        <dbReference type="EMBL" id="NIJ03189.1"/>
    </source>
</evidence>
<dbReference type="PANTHER" id="PTHR30466">
    <property type="entry name" value="FLAVIN REDUCTASE"/>
    <property type="match status" value="1"/>
</dbReference>
<dbReference type="RefSeq" id="WP_167269214.1">
    <property type="nucleotide sequence ID" value="NZ_BAAAVO010000014.1"/>
</dbReference>
<organism evidence="3 4">
    <name type="scientific">Paenarthrobacter ilicis</name>
    <dbReference type="NCBI Taxonomy" id="43665"/>
    <lineage>
        <taxon>Bacteria</taxon>
        <taxon>Bacillati</taxon>
        <taxon>Actinomycetota</taxon>
        <taxon>Actinomycetes</taxon>
        <taxon>Micrococcales</taxon>
        <taxon>Micrococcaceae</taxon>
        <taxon>Paenarthrobacter</taxon>
    </lineage>
</organism>
<protein>
    <submittedName>
        <fullName evidence="3">Flavin reductase (DIM6/NTAB) family NADH-FMN oxidoreductase RutF</fullName>
    </submittedName>
</protein>
<evidence type="ECO:0000256" key="1">
    <source>
        <dbReference type="ARBA" id="ARBA00023002"/>
    </source>
</evidence>
<dbReference type="Proteomes" id="UP000802392">
    <property type="component" value="Unassembled WGS sequence"/>
</dbReference>
<dbReference type="InterPro" id="IPR012349">
    <property type="entry name" value="Split_barrel_FMN-bd"/>
</dbReference>
<dbReference type="SMART" id="SM00903">
    <property type="entry name" value="Flavin_Reduct"/>
    <property type="match status" value="1"/>
</dbReference>
<evidence type="ECO:0000313" key="4">
    <source>
        <dbReference type="Proteomes" id="UP000802392"/>
    </source>
</evidence>
<dbReference type="InterPro" id="IPR050268">
    <property type="entry name" value="NADH-dep_flavin_reductase"/>
</dbReference>
<sequence>MTQPHPLPDTTDVSGLFKSAFRSHPAGVAIVTASGPEGAVGLTASSVASVAVDPATLAFSVTGGRSASVVAAARTIVVHLAGADHVDLVRTFADPAAPRFTEDMEWELLATGEPLLRGVPWALRCEIIHRAPLGGSVLLAAKVLDIRSWPSDSAPLVYHDRAFHTGFRTVPAVA</sequence>
<feature type="domain" description="Flavin reductase like" evidence="2">
    <location>
        <begin position="21"/>
        <end position="165"/>
    </location>
</feature>
<dbReference type="Gene3D" id="2.30.110.10">
    <property type="entry name" value="Electron Transport, Fmn-binding Protein, Chain A"/>
    <property type="match status" value="1"/>
</dbReference>
<reference evidence="3 4" key="1">
    <citation type="submission" date="2020-03" db="EMBL/GenBank/DDBJ databases">
        <title>Genomic Encyclopedia of Type Strains, Phase III (KMG-III): the genomes of soil and plant-associated and newly described type strains.</title>
        <authorList>
            <person name="Whitman W."/>
        </authorList>
    </citation>
    <scope>NUCLEOTIDE SEQUENCE [LARGE SCALE GENOMIC DNA]</scope>
    <source>
        <strain evidence="3 4">CECT 4207</strain>
    </source>
</reference>
<accession>A0ABX0TM28</accession>
<keyword evidence="1" id="KW-0560">Oxidoreductase</keyword>
<dbReference type="PANTHER" id="PTHR30466:SF1">
    <property type="entry name" value="FMN REDUCTASE (NADH) RUTF"/>
    <property type="match status" value="1"/>
</dbReference>
<name>A0ABX0TM28_9MICC</name>
<keyword evidence="4" id="KW-1185">Reference proteome</keyword>
<dbReference type="EMBL" id="JAAOZD010000009">
    <property type="protein sequence ID" value="NIJ03189.1"/>
    <property type="molecule type" value="Genomic_DNA"/>
</dbReference>
<comment type="caution">
    <text evidence="3">The sequence shown here is derived from an EMBL/GenBank/DDBJ whole genome shotgun (WGS) entry which is preliminary data.</text>
</comment>
<dbReference type="SUPFAM" id="SSF50475">
    <property type="entry name" value="FMN-binding split barrel"/>
    <property type="match status" value="1"/>
</dbReference>